<protein>
    <submittedName>
        <fullName evidence="1">Asparaginase</fullName>
    </submittedName>
</protein>
<dbReference type="PANTHER" id="PTHR42110:SF1">
    <property type="entry name" value="L-ASPARAGINASE, PUTATIVE (AFU_ORTHOLOGUE AFUA_3G11890)-RELATED"/>
    <property type="match status" value="1"/>
</dbReference>
<dbReference type="AlphaFoldDB" id="A0A7Y0A1M6"/>
<organism evidence="1 2">
    <name type="scientific">Paraburkholderia antibiotica</name>
    <dbReference type="NCBI Taxonomy" id="2728839"/>
    <lineage>
        <taxon>Bacteria</taxon>
        <taxon>Pseudomonadati</taxon>
        <taxon>Pseudomonadota</taxon>
        <taxon>Betaproteobacteria</taxon>
        <taxon>Burkholderiales</taxon>
        <taxon>Burkholderiaceae</taxon>
        <taxon>Paraburkholderia</taxon>
    </lineage>
</organism>
<dbReference type="RefSeq" id="WP_169501047.1">
    <property type="nucleotide sequence ID" value="NZ_JABBFZ010000026.1"/>
</dbReference>
<name>A0A7Y0A1M6_9BURK</name>
<accession>A0A7Y0A1M6</accession>
<dbReference type="EMBL" id="JABBFZ010000026">
    <property type="protein sequence ID" value="NML34860.1"/>
    <property type="molecule type" value="Genomic_DNA"/>
</dbReference>
<evidence type="ECO:0000313" key="2">
    <source>
        <dbReference type="Proteomes" id="UP000583127"/>
    </source>
</evidence>
<keyword evidence="2" id="KW-1185">Reference proteome</keyword>
<evidence type="ECO:0000313" key="1">
    <source>
        <dbReference type="EMBL" id="NML34860.1"/>
    </source>
</evidence>
<dbReference type="Pfam" id="PF06089">
    <property type="entry name" value="Asparaginase_II"/>
    <property type="match status" value="1"/>
</dbReference>
<reference evidence="1 2" key="1">
    <citation type="submission" date="2020-04" db="EMBL/GenBank/DDBJ databases">
        <title>Paraburkholderia sp. G-4-1-8 isolated from soil.</title>
        <authorList>
            <person name="Dahal R.H."/>
        </authorList>
    </citation>
    <scope>NUCLEOTIDE SEQUENCE [LARGE SCALE GENOMIC DNA]</scope>
    <source>
        <strain evidence="1 2">G-4-1-8</strain>
    </source>
</reference>
<dbReference type="Proteomes" id="UP000583127">
    <property type="component" value="Unassembled WGS sequence"/>
</dbReference>
<dbReference type="PANTHER" id="PTHR42110">
    <property type="entry name" value="L-ASPARAGINASE, PUTATIVE (AFU_ORTHOLOGUE AFUA_3G11890)-RELATED"/>
    <property type="match status" value="1"/>
</dbReference>
<sequence>MSQPELHHSARPGALAAPIAATIYRGDSIENTHLAHVAVVDADGRLLYSFGDPARMTLARSAAKPAQALAVLETGALERYGFDDADLALMCASHSSEPRHIERTRGMLAKAQASEADMRCGGHPPLSDAVYVDWIRRGFTPTAVCSNCSGKHAGMLAGARSLGAALAGYELPEHPLQVRVKQTVASVCDLPDDGVQWAIDGCNLPTPAFPLDRLARLFAKLAAAQDEADAQASALTTRTAALARIYRAMTSHPELVGGEGRFCTLLMQAFDGALVGKVGADGSYAIGVRASTQTARLGAKGALGIALKIEDGNLAALYAVTAELLALLDLGTPEQRATLDGFHAPKRLNTMGVEIGRMDFSIELAAHR</sequence>
<dbReference type="InterPro" id="IPR010349">
    <property type="entry name" value="Asparaginase_II"/>
</dbReference>
<proteinExistence type="predicted"/>
<comment type="caution">
    <text evidence="1">The sequence shown here is derived from an EMBL/GenBank/DDBJ whole genome shotgun (WGS) entry which is preliminary data.</text>
</comment>
<gene>
    <name evidence="1" type="ORF">HHL14_29050</name>
</gene>